<dbReference type="RefSeq" id="WP_284362758.1">
    <property type="nucleotide sequence ID" value="NZ_BSNI01000002.1"/>
</dbReference>
<accession>A0ABQ5UQL7</accession>
<evidence type="ECO:0000313" key="3">
    <source>
        <dbReference type="EMBL" id="GLQ16952.1"/>
    </source>
</evidence>
<gene>
    <name evidence="3" type="ORF">GCM10007879_12010</name>
</gene>
<dbReference type="EMBL" id="BSNI01000002">
    <property type="protein sequence ID" value="GLQ16952.1"/>
    <property type="molecule type" value="Genomic_DNA"/>
</dbReference>
<proteinExistence type="predicted"/>
<feature type="transmembrane region" description="Helical" evidence="1">
    <location>
        <begin position="76"/>
        <end position="97"/>
    </location>
</feature>
<keyword evidence="1" id="KW-0812">Transmembrane</keyword>
<dbReference type="Proteomes" id="UP001161405">
    <property type="component" value="Unassembled WGS sequence"/>
</dbReference>
<dbReference type="InterPro" id="IPR010982">
    <property type="entry name" value="Lambda_DNA-bd_dom_sf"/>
</dbReference>
<keyword evidence="4" id="KW-1185">Reference proteome</keyword>
<dbReference type="SUPFAM" id="SSF47413">
    <property type="entry name" value="lambda repressor-like DNA-binding domains"/>
    <property type="match status" value="1"/>
</dbReference>
<comment type="caution">
    <text evidence="3">The sequence shown here is derived from an EMBL/GenBank/DDBJ whole genome shotgun (WGS) entry which is preliminary data.</text>
</comment>
<keyword evidence="1" id="KW-1133">Transmembrane helix</keyword>
<dbReference type="PROSITE" id="PS50943">
    <property type="entry name" value="HTH_CROC1"/>
    <property type="match status" value="1"/>
</dbReference>
<dbReference type="InterPro" id="IPR001387">
    <property type="entry name" value="Cro/C1-type_HTH"/>
</dbReference>
<evidence type="ECO:0000313" key="4">
    <source>
        <dbReference type="Proteomes" id="UP001161405"/>
    </source>
</evidence>
<sequence>MRVKVNTIAQARTKKGWTQEHLANVAGISARTVQRAETIGSLSAETAQAICAVLDLDLGEIAETSADTRQEINLPIGLILIAIVLGFGVGLMVGLWAR</sequence>
<keyword evidence="1" id="KW-0472">Membrane</keyword>
<dbReference type="SMART" id="SM00530">
    <property type="entry name" value="HTH_XRE"/>
    <property type="match status" value="1"/>
</dbReference>
<dbReference type="Gene3D" id="1.10.260.40">
    <property type="entry name" value="lambda repressor-like DNA-binding domains"/>
    <property type="match status" value="1"/>
</dbReference>
<feature type="domain" description="HTH cro/C1-type" evidence="2">
    <location>
        <begin position="8"/>
        <end position="61"/>
    </location>
</feature>
<organism evidence="3 4">
    <name type="scientific">Maritalea porphyrae</name>
    <dbReference type="NCBI Taxonomy" id="880732"/>
    <lineage>
        <taxon>Bacteria</taxon>
        <taxon>Pseudomonadati</taxon>
        <taxon>Pseudomonadota</taxon>
        <taxon>Alphaproteobacteria</taxon>
        <taxon>Hyphomicrobiales</taxon>
        <taxon>Devosiaceae</taxon>
        <taxon>Maritalea</taxon>
    </lineage>
</organism>
<dbReference type="Pfam" id="PF01381">
    <property type="entry name" value="HTH_3"/>
    <property type="match status" value="1"/>
</dbReference>
<dbReference type="CDD" id="cd00093">
    <property type="entry name" value="HTH_XRE"/>
    <property type="match status" value="1"/>
</dbReference>
<evidence type="ECO:0000256" key="1">
    <source>
        <dbReference type="SAM" id="Phobius"/>
    </source>
</evidence>
<reference evidence="3" key="2">
    <citation type="submission" date="2023-01" db="EMBL/GenBank/DDBJ databases">
        <title>Draft genome sequence of Maritalea porphyrae strain NBRC 107169.</title>
        <authorList>
            <person name="Sun Q."/>
            <person name="Mori K."/>
        </authorList>
    </citation>
    <scope>NUCLEOTIDE SEQUENCE</scope>
    <source>
        <strain evidence="3">NBRC 107169</strain>
    </source>
</reference>
<reference evidence="3" key="1">
    <citation type="journal article" date="2014" name="Int. J. Syst. Evol. Microbiol.">
        <title>Complete genome of a new Firmicutes species belonging to the dominant human colonic microbiota ('Ruminococcus bicirculans') reveals two chromosomes and a selective capacity to utilize plant glucans.</title>
        <authorList>
            <consortium name="NISC Comparative Sequencing Program"/>
            <person name="Wegmann U."/>
            <person name="Louis P."/>
            <person name="Goesmann A."/>
            <person name="Henrissat B."/>
            <person name="Duncan S.H."/>
            <person name="Flint H.J."/>
        </authorList>
    </citation>
    <scope>NUCLEOTIDE SEQUENCE</scope>
    <source>
        <strain evidence="3">NBRC 107169</strain>
    </source>
</reference>
<protein>
    <recommendedName>
        <fullName evidence="2">HTH cro/C1-type domain-containing protein</fullName>
    </recommendedName>
</protein>
<name>A0ABQ5UQL7_9HYPH</name>
<evidence type="ECO:0000259" key="2">
    <source>
        <dbReference type="PROSITE" id="PS50943"/>
    </source>
</evidence>